<dbReference type="PANTHER" id="PTHR32063">
    <property type="match status" value="1"/>
</dbReference>
<dbReference type="RefSeq" id="WP_255916025.1">
    <property type="nucleotide sequence ID" value="NZ_JANFQO010000021.1"/>
</dbReference>
<feature type="transmembrane region" description="Helical" evidence="1">
    <location>
        <begin position="427"/>
        <end position="448"/>
    </location>
</feature>
<protein>
    <submittedName>
        <fullName evidence="2">Efflux RND transporter permease subunit</fullName>
    </submittedName>
</protein>
<sequence length="1024" mass="112807">MNLADLSLKRPVTTTMFFLSMMVIGLIAAFRLPLEQFPDIEFPFLFVDVPYPGSTPAEVERVLARPIEEALSTVPGIQRMQSTSRADGVQIFIQFKWGNSVAVKAVEAREKIDAIRKDLPSDLQRYQVLKFSASDQPLLQLRVSSDIDMSNSYELLDRRAKRPLEKIPGVARVDIQGVSPPELQIELSSDRIAASGVSLNELYAQLGKANFSVSAGQILDGGTRYRVQPQGEWKSLEDVRNLIINGRGLKLGDIATVTLKPARLDYMRRLDKRPAIGIDIYKERNANLVEVGRLVKEEVERIKQSPEMRGIDVYALEDQASAVTSSLYELTEAGVIGTLLSVLVLFYFLRDINSTLMVSLAIPICFVMTLGCMYFLGISLNILSMMGLLLAVGMLVDNAVVVVESIYQYREKYPDKPWYCAVEGTQAVGIAIAAGTFASIVVFLPNIFGAKNQISIFLTQVAVAMSIAHLASWLVAVTLVPMLSARLPTPKFVGRKTLVTRLQDGYANLVGWTLRHRKLTTLGVVLMCVVSVAGPMLHVNSDMFPAGEGSTLRLQYDLNGLYRLDELKKSISKVEDYLLSNKDKFDIKSVYSYADERGNAITNVILVDAKHKKRSSTAIMEDIRKGLPQIPVGKASFDQNRGGGSGEGLRVSLVGDSMDRLHELSEAVIPVLARVEGLRDVRTAERTGDREVAVRVDRERAKSYGFSANEVASYVGIALRGAPLKEFRNGDTEIPVWLRFQGADTQSVAGMADFKLRRADGTLVPLMSLVEVRTQEAASAIQRDGRQTSLPITANLAPGTTQDDARAAIEKAMKSVSLPAGYRWTFGRSFDEADEAGKQMLLNTVLALVLVYVVMCAMFESLVFPAAILTTFIFSIFGVYWLFWITGTTFSIMAWIGVLILMGVVVNNGIVMIVHVNQLRHEGMLRGEALIAGARDRLRPILMTMGTAILGMVPLCLSTTEMGGDGPPYYPMARAIAGGLLFSTAVTLLALPVIYAQLDDLRMWVRRVFRDAREGRVMRPAALD</sequence>
<keyword evidence="1" id="KW-1133">Transmembrane helix</keyword>
<dbReference type="PANTHER" id="PTHR32063:SF73">
    <property type="entry name" value="RND SUPERFAMILY EFFLUX PUMP PERMEASE COMPONENT 1"/>
    <property type="match status" value="1"/>
</dbReference>
<gene>
    <name evidence="2" type="ORF">NM961_19185</name>
</gene>
<feature type="transmembrane region" description="Helical" evidence="1">
    <location>
        <begin position="866"/>
        <end position="886"/>
    </location>
</feature>
<name>A0ABT1QX24_9GAMM</name>
<keyword evidence="1" id="KW-0472">Membrane</keyword>
<dbReference type="PRINTS" id="PR00702">
    <property type="entry name" value="ACRIFLAVINRP"/>
</dbReference>
<proteinExistence type="predicted"/>
<feature type="transmembrane region" description="Helical" evidence="1">
    <location>
        <begin position="382"/>
        <end position="407"/>
    </location>
</feature>
<dbReference type="SUPFAM" id="SSF82866">
    <property type="entry name" value="Multidrug efflux transporter AcrB transmembrane domain"/>
    <property type="match status" value="2"/>
</dbReference>
<dbReference type="Gene3D" id="3.30.70.1320">
    <property type="entry name" value="Multidrug efflux transporter AcrB pore domain like"/>
    <property type="match status" value="1"/>
</dbReference>
<organism evidence="2 3">
    <name type="scientific">Tahibacter harae</name>
    <dbReference type="NCBI Taxonomy" id="2963937"/>
    <lineage>
        <taxon>Bacteria</taxon>
        <taxon>Pseudomonadati</taxon>
        <taxon>Pseudomonadota</taxon>
        <taxon>Gammaproteobacteria</taxon>
        <taxon>Lysobacterales</taxon>
        <taxon>Rhodanobacteraceae</taxon>
        <taxon>Tahibacter</taxon>
    </lineage>
</organism>
<keyword evidence="1" id="KW-0812">Transmembrane</keyword>
<feature type="transmembrane region" description="Helical" evidence="1">
    <location>
        <begin position="356"/>
        <end position="376"/>
    </location>
</feature>
<feature type="transmembrane region" description="Helical" evidence="1">
    <location>
        <begin position="892"/>
        <end position="916"/>
    </location>
</feature>
<accession>A0ABT1QX24</accession>
<dbReference type="SUPFAM" id="SSF82714">
    <property type="entry name" value="Multidrug efflux transporter AcrB TolC docking domain, DN and DC subdomains"/>
    <property type="match status" value="2"/>
</dbReference>
<evidence type="ECO:0000313" key="3">
    <source>
        <dbReference type="Proteomes" id="UP001165498"/>
    </source>
</evidence>
<dbReference type="Gene3D" id="3.30.2090.10">
    <property type="entry name" value="Multidrug efflux transporter AcrB TolC docking domain, DN and DC subdomains"/>
    <property type="match status" value="2"/>
</dbReference>
<dbReference type="InterPro" id="IPR027463">
    <property type="entry name" value="AcrB_DN_DC_subdom"/>
</dbReference>
<feature type="transmembrane region" description="Helical" evidence="1">
    <location>
        <begin position="975"/>
        <end position="998"/>
    </location>
</feature>
<dbReference type="EMBL" id="JANFQO010000021">
    <property type="protein sequence ID" value="MCQ4166842.1"/>
    <property type="molecule type" value="Genomic_DNA"/>
</dbReference>
<feature type="transmembrane region" description="Helical" evidence="1">
    <location>
        <begin position="937"/>
        <end position="955"/>
    </location>
</feature>
<dbReference type="Gene3D" id="3.30.70.1440">
    <property type="entry name" value="Multidrug efflux transporter AcrB pore domain"/>
    <property type="match status" value="1"/>
</dbReference>
<dbReference type="Gene3D" id="3.30.70.1430">
    <property type="entry name" value="Multidrug efflux transporter AcrB pore domain"/>
    <property type="match status" value="2"/>
</dbReference>
<feature type="transmembrane region" description="Helical" evidence="1">
    <location>
        <begin position="454"/>
        <end position="480"/>
    </location>
</feature>
<dbReference type="Pfam" id="PF00873">
    <property type="entry name" value="ACR_tran"/>
    <property type="match status" value="1"/>
</dbReference>
<feature type="transmembrane region" description="Helical" evidence="1">
    <location>
        <begin position="519"/>
        <end position="537"/>
    </location>
</feature>
<dbReference type="Proteomes" id="UP001165498">
    <property type="component" value="Unassembled WGS sequence"/>
</dbReference>
<feature type="transmembrane region" description="Helical" evidence="1">
    <location>
        <begin position="840"/>
        <end position="859"/>
    </location>
</feature>
<dbReference type="InterPro" id="IPR001036">
    <property type="entry name" value="Acrflvin-R"/>
</dbReference>
<evidence type="ECO:0000313" key="2">
    <source>
        <dbReference type="EMBL" id="MCQ4166842.1"/>
    </source>
</evidence>
<comment type="caution">
    <text evidence="2">The sequence shown here is derived from an EMBL/GenBank/DDBJ whole genome shotgun (WGS) entry which is preliminary data.</text>
</comment>
<dbReference type="Gene3D" id="1.20.1640.10">
    <property type="entry name" value="Multidrug efflux transporter AcrB transmembrane domain"/>
    <property type="match status" value="2"/>
</dbReference>
<feature type="transmembrane region" description="Helical" evidence="1">
    <location>
        <begin position="12"/>
        <end position="34"/>
    </location>
</feature>
<keyword evidence="3" id="KW-1185">Reference proteome</keyword>
<feature type="transmembrane region" description="Helical" evidence="1">
    <location>
        <begin position="330"/>
        <end position="349"/>
    </location>
</feature>
<reference evidence="2" key="1">
    <citation type="submission" date="2022-07" db="EMBL/GenBank/DDBJ databases">
        <title>Tahibacter sp., a new gammaproteobacterium isolated from the silt sample collected at pig farm.</title>
        <authorList>
            <person name="Chen H."/>
        </authorList>
    </citation>
    <scope>NUCLEOTIDE SEQUENCE</scope>
    <source>
        <strain evidence="2">P2K</strain>
    </source>
</reference>
<evidence type="ECO:0000256" key="1">
    <source>
        <dbReference type="SAM" id="Phobius"/>
    </source>
</evidence>
<dbReference type="SUPFAM" id="SSF82693">
    <property type="entry name" value="Multidrug efflux transporter AcrB pore domain, PN1, PN2, PC1 and PC2 subdomains"/>
    <property type="match status" value="2"/>
</dbReference>